<dbReference type="InterPro" id="IPR011990">
    <property type="entry name" value="TPR-like_helical_dom_sf"/>
</dbReference>
<dbReference type="SMART" id="SM01043">
    <property type="entry name" value="BTAD"/>
    <property type="match status" value="1"/>
</dbReference>
<dbReference type="Pfam" id="PF03704">
    <property type="entry name" value="BTAD"/>
    <property type="match status" value="1"/>
</dbReference>
<dbReference type="GO" id="GO:0003677">
    <property type="term" value="F:DNA binding"/>
    <property type="evidence" value="ECO:0007669"/>
    <property type="project" value="UniProtKB-UniRule"/>
</dbReference>
<dbReference type="InterPro" id="IPR041664">
    <property type="entry name" value="AAA_16"/>
</dbReference>
<dbReference type="InterPro" id="IPR027417">
    <property type="entry name" value="P-loop_NTPase"/>
</dbReference>
<dbReference type="InterPro" id="IPR051677">
    <property type="entry name" value="AfsR-DnrI-RedD_regulator"/>
</dbReference>
<dbReference type="Pfam" id="PF13191">
    <property type="entry name" value="AAA_16"/>
    <property type="match status" value="1"/>
</dbReference>
<dbReference type="Gene3D" id="3.40.50.300">
    <property type="entry name" value="P-loop containing nucleotide triphosphate hydrolases"/>
    <property type="match status" value="1"/>
</dbReference>
<dbReference type="SUPFAM" id="SSF46894">
    <property type="entry name" value="C-terminal effector domain of the bipartite response regulators"/>
    <property type="match status" value="1"/>
</dbReference>
<gene>
    <name evidence="7" type="ORF">SAMN05421810_11496</name>
</gene>
<dbReference type="InterPro" id="IPR016032">
    <property type="entry name" value="Sig_transdc_resp-reg_C-effctor"/>
</dbReference>
<reference evidence="8" key="1">
    <citation type="submission" date="2016-10" db="EMBL/GenBank/DDBJ databases">
        <authorList>
            <person name="Varghese N."/>
            <person name="Submissions S."/>
        </authorList>
    </citation>
    <scope>NUCLEOTIDE SEQUENCE [LARGE SCALE GENOMIC DNA]</scope>
    <source>
        <strain evidence="8">CGMCC 4.5579</strain>
    </source>
</reference>
<dbReference type="InterPro" id="IPR005158">
    <property type="entry name" value="BTAD"/>
</dbReference>
<dbReference type="STRING" id="587909.SAMN05421810_11496"/>
<evidence type="ECO:0000256" key="1">
    <source>
        <dbReference type="ARBA" id="ARBA00005820"/>
    </source>
</evidence>
<feature type="DNA-binding region" description="OmpR/PhoB-type" evidence="5">
    <location>
        <begin position="1"/>
        <end position="99"/>
    </location>
</feature>
<dbReference type="FunFam" id="1.25.40.10:FF:000222">
    <property type="entry name" value="SARP family transcriptional regulator"/>
    <property type="match status" value="1"/>
</dbReference>
<dbReference type="GO" id="GO:0006355">
    <property type="term" value="P:regulation of DNA-templated transcription"/>
    <property type="evidence" value="ECO:0007669"/>
    <property type="project" value="InterPro"/>
</dbReference>
<dbReference type="SUPFAM" id="SSF52540">
    <property type="entry name" value="P-loop containing nucleoside triphosphate hydrolases"/>
    <property type="match status" value="1"/>
</dbReference>
<dbReference type="Pfam" id="PF00486">
    <property type="entry name" value="Trans_reg_C"/>
    <property type="match status" value="1"/>
</dbReference>
<dbReference type="SUPFAM" id="SSF48452">
    <property type="entry name" value="TPR-like"/>
    <property type="match status" value="1"/>
</dbReference>
<evidence type="ECO:0000313" key="8">
    <source>
        <dbReference type="Proteomes" id="UP000198727"/>
    </source>
</evidence>
<dbReference type="EMBL" id="FOWW01000014">
    <property type="protein sequence ID" value="SFQ72031.1"/>
    <property type="molecule type" value="Genomic_DNA"/>
</dbReference>
<dbReference type="PANTHER" id="PTHR35807">
    <property type="entry name" value="TRANSCRIPTIONAL REGULATOR REDD-RELATED"/>
    <property type="match status" value="1"/>
</dbReference>
<proteinExistence type="inferred from homology"/>
<evidence type="ECO:0000256" key="4">
    <source>
        <dbReference type="ARBA" id="ARBA00023163"/>
    </source>
</evidence>
<keyword evidence="4" id="KW-0804">Transcription</keyword>
<dbReference type="GO" id="GO:0000160">
    <property type="term" value="P:phosphorelay signal transduction system"/>
    <property type="evidence" value="ECO:0007669"/>
    <property type="project" value="InterPro"/>
</dbReference>
<dbReference type="PROSITE" id="PS51755">
    <property type="entry name" value="OMPR_PHOB"/>
    <property type="match status" value="1"/>
</dbReference>
<dbReference type="Gene3D" id="1.25.40.10">
    <property type="entry name" value="Tetratricopeptide repeat domain"/>
    <property type="match status" value="1"/>
</dbReference>
<protein>
    <submittedName>
        <fullName evidence="7">Transcriptional regulatory protein, C terminal</fullName>
    </submittedName>
</protein>
<evidence type="ECO:0000259" key="6">
    <source>
        <dbReference type="PROSITE" id="PS51755"/>
    </source>
</evidence>
<evidence type="ECO:0000256" key="3">
    <source>
        <dbReference type="ARBA" id="ARBA00023125"/>
    </source>
</evidence>
<dbReference type="PANTHER" id="PTHR35807:SF1">
    <property type="entry name" value="TRANSCRIPTIONAL REGULATOR REDD"/>
    <property type="match status" value="1"/>
</dbReference>
<name>A0A1I6ATI8_9PSEU</name>
<dbReference type="Gene3D" id="1.10.10.10">
    <property type="entry name" value="Winged helix-like DNA-binding domain superfamily/Winged helix DNA-binding domain"/>
    <property type="match status" value="1"/>
</dbReference>
<comment type="similarity">
    <text evidence="1">Belongs to the AfsR/DnrI/RedD regulatory family.</text>
</comment>
<organism evidence="7 8">
    <name type="scientific">Amycolatopsis arida</name>
    <dbReference type="NCBI Taxonomy" id="587909"/>
    <lineage>
        <taxon>Bacteria</taxon>
        <taxon>Bacillati</taxon>
        <taxon>Actinomycetota</taxon>
        <taxon>Actinomycetes</taxon>
        <taxon>Pseudonocardiales</taxon>
        <taxon>Pseudonocardiaceae</taxon>
        <taxon>Amycolatopsis</taxon>
    </lineage>
</organism>
<dbReference type="InterPro" id="IPR036388">
    <property type="entry name" value="WH-like_DNA-bd_sf"/>
</dbReference>
<dbReference type="AlphaFoldDB" id="A0A1I6ATI8"/>
<dbReference type="CDD" id="cd15831">
    <property type="entry name" value="BTAD"/>
    <property type="match status" value="1"/>
</dbReference>
<dbReference type="InterPro" id="IPR001867">
    <property type="entry name" value="OmpR/PhoB-type_DNA-bd"/>
</dbReference>
<dbReference type="SMART" id="SM00862">
    <property type="entry name" value="Trans_reg_C"/>
    <property type="match status" value="1"/>
</dbReference>
<dbReference type="Proteomes" id="UP000198727">
    <property type="component" value="Unassembled WGS sequence"/>
</dbReference>
<keyword evidence="8" id="KW-1185">Reference proteome</keyword>
<evidence type="ECO:0000256" key="5">
    <source>
        <dbReference type="PROSITE-ProRule" id="PRU01091"/>
    </source>
</evidence>
<evidence type="ECO:0000256" key="2">
    <source>
        <dbReference type="ARBA" id="ARBA00023015"/>
    </source>
</evidence>
<accession>A0A1I6ATI8</accession>
<keyword evidence="2" id="KW-0805">Transcription regulation</keyword>
<sequence>MTAVRFGVLGPLTAEGAAGPLALRGPRHRAVLARLLVARRRVVPVRRLVDDLWDAPPEGAVGAVQTFVAALRRALEPERPARAPARLLVTQAPGYALLATPDSVDAWRFETAVSECGRLLAHGSVDAALARADEAIGLWRGPAYAEFGEYAWAGGEVARLDELRLLAVERRTEALVELGRAAEAVPELETHLDDHPWREDAWRLLGLALYRSGRQGDALGALRRARRALADDLGVDPGPGLRQLESDILAHAPHLRPRGTSTPAVVRAADRAAEDGPPLVGRAGELARLAEAATNAATRGRLRLALVSGEAGAGKTALAEAVTTRLAARGWTTAWGGNPDGAPAAWPWTRLLTTLAGAGHGPAPPPARPGAADPVLARFHWHRAVAGYLARVARHAPLLLVLDDLHRAGEETLALLTSVVADPVAEPVLVVATYRTTDVPGALTAFLGRVARAEPTRIHLGGLGPAEVPELVRATLGRDVDGDTARTIGQRSGGNPFFVRELARLLDSEGPGALSSVPPGVRDLVRHRVTTLPEPVRRVLRRAAVIGIEVDVDVLVALTGERPPVLDLLERAVARGFLVELAAGRFRFAHELIRDTLYHDLSRSRRARWHAAVAEAIERLRPGDVESLAQHYLLAGDPTTAEPAARHARAAAERAERRFAPHEAARLWEAALGAHDRAGDEDPRARLDLMTGWARALALTGALDRARRLRADALDVAESVGDPGLTARVIGAFDVPASWTEHDDPELAGRLAAVTERTLAALPRDATAHRSRLLSTLAMELRNTGGERARAAAREAETLARRVGDPALLAFALNARFLQAFERAGLAPHRARLGTDLVDVASRHGLVSFEVLGHLVLLQAHCALADFATADRHAGAADRLGEDHQLPLVGVLTQWYRALRSAVTGPPDEAEAAYRAAAIRLAGTGMTGLDSGLLPLALLCHRVQHGRPAGTDPRTDFGRYAPWCRPLQLLAAGDVARVGQVARGIPDSPGDLLLEARACLHAVVALHLGDRPTMERRYADLRPAADELAGAGSGLLTLRPVAHHLGDLAATLGRRRAAAEHYRHAVDVATRAGAPHWIRAARAALDRVAAHE</sequence>
<feature type="domain" description="OmpR/PhoB-type" evidence="6">
    <location>
        <begin position="1"/>
        <end position="99"/>
    </location>
</feature>
<evidence type="ECO:0000313" key="7">
    <source>
        <dbReference type="EMBL" id="SFQ72031.1"/>
    </source>
</evidence>
<keyword evidence="3 5" id="KW-0238">DNA-binding</keyword>